<keyword evidence="3" id="KW-0407">Ion channel</keyword>
<dbReference type="Gene3D" id="3.40.50.720">
    <property type="entry name" value="NAD(P)-binding Rossmann-like Domain"/>
    <property type="match status" value="1"/>
</dbReference>
<keyword evidence="3" id="KW-0406">Ion transport</keyword>
<dbReference type="SUPFAM" id="SSF81324">
    <property type="entry name" value="Voltage-gated potassium channels"/>
    <property type="match status" value="1"/>
</dbReference>
<dbReference type="InterPro" id="IPR013099">
    <property type="entry name" value="K_chnl_dom"/>
</dbReference>
<keyword evidence="3" id="KW-0813">Transport</keyword>
<feature type="transmembrane region" description="Helical" evidence="1">
    <location>
        <begin position="80"/>
        <end position="102"/>
    </location>
</feature>
<gene>
    <name evidence="3" type="ORF">D3H66_08095</name>
</gene>
<sequence length="355" mass="39897">MLFTWVIKTCQRHLSRLTWPALFGLFAGQYLFCYLVLRLLSEETLVGRLSDFIYYCSVVGSTLGFGDISPQTAAGRIFTAIWQIPVSVGLFGALMGKVIGLVQGMLAKGMMGMGDYRHLRNHMLVVGWRGHQTEKMISLLLYDTRRVFERVLLCESDDIQHPLSGNNWVDFIRIRNFNDPQEHARMGLCNCQSAIIFARTDELTFTIALSLADSIPEQCHVVAYMEDERYAGLLEVHCPRIEIVRNLSAEQLSRSIQDPGSSQSVASIMNPMLGDTGFAVPIPEEVVSIRYGDLMRYMKLRHDATVLGISSCKNGRGMELNPVISTEVKGGMWLHLIGNSRILAKEIAWMEIEGK</sequence>
<dbReference type="EMBL" id="VTZD01000011">
    <property type="protein sequence ID" value="KAA1144376.1"/>
    <property type="molecule type" value="Genomic_DNA"/>
</dbReference>
<accession>A0A5B0T1U5</accession>
<name>A0A5B0T1U5_9ENTR</name>
<dbReference type="AlphaFoldDB" id="A0A5B0T1U5"/>
<proteinExistence type="predicted"/>
<feature type="domain" description="Potassium channel" evidence="2">
    <location>
        <begin position="39"/>
        <end position="100"/>
    </location>
</feature>
<feature type="transmembrane region" description="Helical" evidence="1">
    <location>
        <begin position="52"/>
        <end position="68"/>
    </location>
</feature>
<organism evidence="3 4">
    <name type="scientific">Citrobacter portucalensis</name>
    <dbReference type="NCBI Taxonomy" id="1639133"/>
    <lineage>
        <taxon>Bacteria</taxon>
        <taxon>Pseudomonadati</taxon>
        <taxon>Pseudomonadota</taxon>
        <taxon>Gammaproteobacteria</taxon>
        <taxon>Enterobacterales</taxon>
        <taxon>Enterobacteriaceae</taxon>
        <taxon>Citrobacter</taxon>
        <taxon>Citrobacter freundii complex</taxon>
    </lineage>
</organism>
<evidence type="ECO:0000313" key="4">
    <source>
        <dbReference type="Proteomes" id="UP000323297"/>
    </source>
</evidence>
<dbReference type="RefSeq" id="WP_149607486.1">
    <property type="nucleotide sequence ID" value="NZ_JANBWL010000003.1"/>
</dbReference>
<keyword evidence="1" id="KW-1133">Transmembrane helix</keyword>
<reference evidence="3 4" key="1">
    <citation type="submission" date="2019-08" db="EMBL/GenBank/DDBJ databases">
        <title>Draft genome sequence of Citrobacter portucalensis strain isolated from green turtle.</title>
        <authorList>
            <person name="Fernandes M.R."/>
            <person name="Sellera F.P."/>
            <person name="Goldeberg D.W."/>
            <person name="Costa D.C."/>
            <person name="Lincopan N."/>
        </authorList>
    </citation>
    <scope>NUCLEOTIDE SEQUENCE [LARGE SCALE GENOMIC DNA]</scope>
    <source>
        <strain evidence="3 4">TV06</strain>
    </source>
</reference>
<keyword evidence="1" id="KW-0472">Membrane</keyword>
<protein>
    <submittedName>
        <fullName evidence="3">Two pore domain potassium channel family protein</fullName>
    </submittedName>
</protein>
<dbReference type="Pfam" id="PF07885">
    <property type="entry name" value="Ion_trans_2"/>
    <property type="match status" value="1"/>
</dbReference>
<dbReference type="PANTHER" id="PTHR43833:SF9">
    <property type="entry name" value="POTASSIUM CHANNEL PROTEIN YUGO-RELATED"/>
    <property type="match status" value="1"/>
</dbReference>
<evidence type="ECO:0000313" key="3">
    <source>
        <dbReference type="EMBL" id="KAA1144376.1"/>
    </source>
</evidence>
<evidence type="ECO:0000259" key="2">
    <source>
        <dbReference type="Pfam" id="PF07885"/>
    </source>
</evidence>
<dbReference type="Gene3D" id="1.10.287.70">
    <property type="match status" value="1"/>
</dbReference>
<feature type="transmembrane region" description="Helical" evidence="1">
    <location>
        <begin position="20"/>
        <end position="40"/>
    </location>
</feature>
<dbReference type="InterPro" id="IPR050721">
    <property type="entry name" value="Trk_Ktr_HKT_K-transport"/>
</dbReference>
<evidence type="ECO:0000256" key="1">
    <source>
        <dbReference type="SAM" id="Phobius"/>
    </source>
</evidence>
<keyword evidence="1" id="KW-0812">Transmembrane</keyword>
<dbReference type="Proteomes" id="UP000323297">
    <property type="component" value="Unassembled WGS sequence"/>
</dbReference>
<dbReference type="PANTHER" id="PTHR43833">
    <property type="entry name" value="POTASSIUM CHANNEL PROTEIN 2-RELATED-RELATED"/>
    <property type="match status" value="1"/>
</dbReference>
<comment type="caution">
    <text evidence="3">The sequence shown here is derived from an EMBL/GenBank/DDBJ whole genome shotgun (WGS) entry which is preliminary data.</text>
</comment>
<dbReference type="GO" id="GO:0034220">
    <property type="term" value="P:monoatomic ion transmembrane transport"/>
    <property type="evidence" value="ECO:0007669"/>
    <property type="project" value="UniProtKB-KW"/>
</dbReference>